<name>B9RMH7_RICCO</name>
<evidence type="ECO:0000259" key="3">
    <source>
        <dbReference type="Pfam" id="PF25568"/>
    </source>
</evidence>
<evidence type="ECO:0000313" key="4">
    <source>
        <dbReference type="EMBL" id="EEF47500.1"/>
    </source>
</evidence>
<protein>
    <submittedName>
        <fullName evidence="4">Uncharacterized protein</fullName>
    </submittedName>
</protein>
<organism evidence="4 5">
    <name type="scientific">Ricinus communis</name>
    <name type="common">Castor bean</name>
    <dbReference type="NCBI Taxonomy" id="3988"/>
    <lineage>
        <taxon>Eukaryota</taxon>
        <taxon>Viridiplantae</taxon>
        <taxon>Streptophyta</taxon>
        <taxon>Embryophyta</taxon>
        <taxon>Tracheophyta</taxon>
        <taxon>Spermatophyta</taxon>
        <taxon>Magnoliopsida</taxon>
        <taxon>eudicotyledons</taxon>
        <taxon>Gunneridae</taxon>
        <taxon>Pentapetalae</taxon>
        <taxon>rosids</taxon>
        <taxon>fabids</taxon>
        <taxon>Malpighiales</taxon>
        <taxon>Euphorbiaceae</taxon>
        <taxon>Acalyphoideae</taxon>
        <taxon>Acalypheae</taxon>
        <taxon>Ricinus</taxon>
    </lineage>
</organism>
<dbReference type="STRING" id="3988.B9RMH7"/>
<dbReference type="Gene3D" id="6.10.280.40">
    <property type="match status" value="1"/>
</dbReference>
<dbReference type="PANTHER" id="PTHR23070">
    <property type="entry name" value="BCS1 AAA-TYPE ATPASE"/>
    <property type="match status" value="1"/>
</dbReference>
<dbReference type="eggNOG" id="KOG0743">
    <property type="taxonomic scope" value="Eukaryota"/>
</dbReference>
<evidence type="ECO:0000259" key="2">
    <source>
        <dbReference type="Pfam" id="PF00004"/>
    </source>
</evidence>
<dbReference type="Pfam" id="PF25568">
    <property type="entry name" value="AAA_lid_At3g28540"/>
    <property type="match status" value="1"/>
</dbReference>
<dbReference type="InParanoid" id="B9RMH7"/>
<feature type="compositionally biased region" description="Basic residues" evidence="1">
    <location>
        <begin position="222"/>
        <end position="233"/>
    </location>
</feature>
<dbReference type="InterPro" id="IPR058017">
    <property type="entry name" value="At3g28540-like_C"/>
</dbReference>
<dbReference type="AlphaFoldDB" id="B9RMH7"/>
<accession>B9RMH7</accession>
<dbReference type="InterPro" id="IPR003959">
    <property type="entry name" value="ATPase_AAA_core"/>
</dbReference>
<dbReference type="EMBL" id="EQ973789">
    <property type="protein sequence ID" value="EEF47500.1"/>
    <property type="molecule type" value="Genomic_DNA"/>
</dbReference>
<dbReference type="Proteomes" id="UP000008311">
    <property type="component" value="Unassembled WGS sequence"/>
</dbReference>
<feature type="compositionally biased region" description="Basic and acidic residues" evidence="1">
    <location>
        <begin position="187"/>
        <end position="221"/>
    </location>
</feature>
<feature type="domain" description="ATPase AAA-type core" evidence="2">
    <location>
        <begin position="2"/>
        <end position="111"/>
    </location>
</feature>
<dbReference type="InterPro" id="IPR027417">
    <property type="entry name" value="P-loop_NTPase"/>
</dbReference>
<dbReference type="Gene3D" id="3.40.50.300">
    <property type="entry name" value="P-loop containing nucleotide triphosphate hydrolases"/>
    <property type="match status" value="1"/>
</dbReference>
<feature type="domain" description="AAA+ ATPase At3g28540-like C-terminal" evidence="3">
    <location>
        <begin position="113"/>
        <end position="182"/>
    </location>
</feature>
<dbReference type="Pfam" id="PF00004">
    <property type="entry name" value="AAA"/>
    <property type="match status" value="1"/>
</dbReference>
<dbReference type="GO" id="GO:0005524">
    <property type="term" value="F:ATP binding"/>
    <property type="evidence" value="ECO:0007669"/>
    <property type="project" value="InterPro"/>
</dbReference>
<sequence length="233" mass="26981">MANYLKFDIYDLELTRMRNNSKLRRFLTTTVNRSILVIEDIDCSINLQDRRSRPYKPGDSQLTLSGLLNFIDGLWSSCGNERIIVFTINYKDKLDPALLRPGRMDMHIHMSYCSPSGFKILASNYLNIKNHCLFTEIEKLIEEVEVTPAEIAEELMKGDDVDAVLNGLQGFLQRKKVMKCEKTEAETQAEMDYKEVIRNENEKEGQEMEEKYSKERVENNKRNRAKGGKGRLA</sequence>
<evidence type="ECO:0000256" key="1">
    <source>
        <dbReference type="SAM" id="MobiDB-lite"/>
    </source>
</evidence>
<proteinExistence type="predicted"/>
<dbReference type="InterPro" id="IPR050747">
    <property type="entry name" value="Mitochondrial_chaperone_BCS1"/>
</dbReference>
<feature type="region of interest" description="Disordered" evidence="1">
    <location>
        <begin position="187"/>
        <end position="233"/>
    </location>
</feature>
<gene>
    <name evidence="4" type="ORF">RCOM_1080890</name>
</gene>
<evidence type="ECO:0000313" key="5">
    <source>
        <dbReference type="Proteomes" id="UP000008311"/>
    </source>
</evidence>
<dbReference type="SUPFAM" id="SSF52540">
    <property type="entry name" value="P-loop containing nucleoside triphosphate hydrolases"/>
    <property type="match status" value="1"/>
</dbReference>
<reference evidence="5" key="1">
    <citation type="journal article" date="2010" name="Nat. Biotechnol.">
        <title>Draft genome sequence of the oilseed species Ricinus communis.</title>
        <authorList>
            <person name="Chan A.P."/>
            <person name="Crabtree J."/>
            <person name="Zhao Q."/>
            <person name="Lorenzi H."/>
            <person name="Orvis J."/>
            <person name="Puiu D."/>
            <person name="Melake-Berhan A."/>
            <person name="Jones K.M."/>
            <person name="Redman J."/>
            <person name="Chen G."/>
            <person name="Cahoon E.B."/>
            <person name="Gedil M."/>
            <person name="Stanke M."/>
            <person name="Haas B.J."/>
            <person name="Wortman J.R."/>
            <person name="Fraser-Liggett C.M."/>
            <person name="Ravel J."/>
            <person name="Rabinowicz P.D."/>
        </authorList>
    </citation>
    <scope>NUCLEOTIDE SEQUENCE [LARGE SCALE GENOMIC DNA]</scope>
    <source>
        <strain evidence="5">cv. Hale</strain>
    </source>
</reference>
<dbReference type="GO" id="GO:0016887">
    <property type="term" value="F:ATP hydrolysis activity"/>
    <property type="evidence" value="ECO:0007669"/>
    <property type="project" value="InterPro"/>
</dbReference>
<keyword evidence="5" id="KW-1185">Reference proteome</keyword>